<sequence>MWADNGAETPLTTALPVMQLYAEYTYKQEINQEELAERLLGCTGMKLEYFMLLNEFDEVPSVGKNNLMSSSPSKFILWQDILTGLFDANIKTLELGKHYRRLYEKLAQLQNCESDYISLFDFYKQLAKVLATKAEIGINLKRAYDQKDKQRMAIHVEQLKSLKEDMKYLHEKHNRLWFELYKPFGWEVLDIRYGGASARIDTAISRIESWLKDEVVIIEELEAERLVYDAKYDIVEGFLGTEKYHHIVTTGHLSH</sequence>
<dbReference type="AlphaFoldDB" id="A0A6G7WG80"/>
<dbReference type="GeneID" id="94552373"/>
<dbReference type="KEGG" id="jpo:G7058_03715"/>
<dbReference type="InterPro" id="IPR041063">
    <property type="entry name" value="Glyco_H_20C_C"/>
</dbReference>
<accession>A0A6G7WG80</accession>
<protein>
    <recommendedName>
        <fullName evidence="1">Glycoside Hydrolase 20C C-terminal domain-containing protein</fullName>
    </recommendedName>
</protein>
<organism evidence="2 3">
    <name type="scientific">Jeotgalibaca porci</name>
    <dbReference type="NCBI Taxonomy" id="1868793"/>
    <lineage>
        <taxon>Bacteria</taxon>
        <taxon>Bacillati</taxon>
        <taxon>Bacillota</taxon>
        <taxon>Bacilli</taxon>
        <taxon>Lactobacillales</taxon>
        <taxon>Carnobacteriaceae</taxon>
        <taxon>Jeotgalibaca</taxon>
    </lineage>
</organism>
<dbReference type="RefSeq" id="WP_166062293.1">
    <property type="nucleotide sequence ID" value="NZ_CP049889.1"/>
</dbReference>
<evidence type="ECO:0000313" key="2">
    <source>
        <dbReference type="EMBL" id="QIK51241.1"/>
    </source>
</evidence>
<feature type="domain" description="Glycoside Hydrolase 20C C-terminal" evidence="1">
    <location>
        <begin position="49"/>
        <end position="234"/>
    </location>
</feature>
<name>A0A6G7WG80_9LACT</name>
<reference evidence="2 3" key="1">
    <citation type="journal article" date="2017" name="Int. J. Syst. Evol. Microbiol.">
        <title>Jeotgalibaca porci sp. nov. and Jeotgalibaca arthritidis sp. nov., isolated from pigs, and emended description of the genus Jeotgalibaca.</title>
        <authorList>
            <person name="Zamora L."/>
            <person name="Perez-Sancho M."/>
            <person name="Dominguez L."/>
            <person name="Fernandez-Garayzabal J.F."/>
            <person name="Vela A.I."/>
        </authorList>
    </citation>
    <scope>NUCLEOTIDE SEQUENCE [LARGE SCALE GENOMIC DNA]</scope>
    <source>
        <strain evidence="2 3">CCUG 69148</strain>
    </source>
</reference>
<dbReference type="Pfam" id="PF18088">
    <property type="entry name" value="Glyco_H_20C_C"/>
    <property type="match status" value="1"/>
</dbReference>
<proteinExistence type="predicted"/>
<dbReference type="Gene3D" id="1.20.120.670">
    <property type="entry name" value="N-acetyl-b-d-glucoasminidase"/>
    <property type="match status" value="1"/>
</dbReference>
<dbReference type="EMBL" id="CP049889">
    <property type="protein sequence ID" value="QIK51241.1"/>
    <property type="molecule type" value="Genomic_DNA"/>
</dbReference>
<keyword evidence="3" id="KW-1185">Reference proteome</keyword>
<evidence type="ECO:0000259" key="1">
    <source>
        <dbReference type="Pfam" id="PF18088"/>
    </source>
</evidence>
<dbReference type="Proteomes" id="UP000501830">
    <property type="component" value="Chromosome"/>
</dbReference>
<gene>
    <name evidence="2" type="ORF">G7058_03715</name>
</gene>
<evidence type="ECO:0000313" key="3">
    <source>
        <dbReference type="Proteomes" id="UP000501830"/>
    </source>
</evidence>